<feature type="compositionally biased region" description="Low complexity" evidence="1">
    <location>
        <begin position="58"/>
        <end position="75"/>
    </location>
</feature>
<reference evidence="2 3" key="1">
    <citation type="submission" date="2024-05" db="EMBL/GenBank/DDBJ databases">
        <title>A draft genome resource for the thread blight pathogen Marasmius tenuissimus strain MS-2.</title>
        <authorList>
            <person name="Yulfo-Soto G.E."/>
            <person name="Baruah I.K."/>
            <person name="Amoako-Attah I."/>
            <person name="Bukari Y."/>
            <person name="Meinhardt L.W."/>
            <person name="Bailey B.A."/>
            <person name="Cohen S.P."/>
        </authorList>
    </citation>
    <scope>NUCLEOTIDE SEQUENCE [LARGE SCALE GENOMIC DNA]</scope>
    <source>
        <strain evidence="2 3">MS-2</strain>
    </source>
</reference>
<feature type="non-terminal residue" evidence="2">
    <location>
        <position position="135"/>
    </location>
</feature>
<feature type="region of interest" description="Disordered" evidence="1">
    <location>
        <begin position="1"/>
        <end position="108"/>
    </location>
</feature>
<name>A0ABR2Z693_9AGAR</name>
<evidence type="ECO:0000313" key="3">
    <source>
        <dbReference type="Proteomes" id="UP001437256"/>
    </source>
</evidence>
<evidence type="ECO:0000256" key="1">
    <source>
        <dbReference type="SAM" id="MobiDB-lite"/>
    </source>
</evidence>
<accession>A0ABR2Z693</accession>
<organism evidence="2 3">
    <name type="scientific">Marasmius tenuissimus</name>
    <dbReference type="NCBI Taxonomy" id="585030"/>
    <lineage>
        <taxon>Eukaryota</taxon>
        <taxon>Fungi</taxon>
        <taxon>Dikarya</taxon>
        <taxon>Basidiomycota</taxon>
        <taxon>Agaricomycotina</taxon>
        <taxon>Agaricomycetes</taxon>
        <taxon>Agaricomycetidae</taxon>
        <taxon>Agaricales</taxon>
        <taxon>Marasmiineae</taxon>
        <taxon>Marasmiaceae</taxon>
        <taxon>Marasmius</taxon>
    </lineage>
</organism>
<proteinExistence type="predicted"/>
<sequence>MSLPGSRQGRGGVRSRPPTRASTPHPQPESDDPLLANAGEGSAPSARDRYLTNVPAPRHAQSMSSRRSASVASPREQTPLPQDEEMPLPPRDTASPEPPVESSFLSLVMSPGDVGGDFEVAAHAITAITDWIQLS</sequence>
<gene>
    <name evidence="2" type="ORF">AAF712_016540</name>
</gene>
<dbReference type="EMBL" id="JBBXMP010000884">
    <property type="protein sequence ID" value="KAL0056845.1"/>
    <property type="molecule type" value="Genomic_DNA"/>
</dbReference>
<keyword evidence="3" id="KW-1185">Reference proteome</keyword>
<protein>
    <submittedName>
        <fullName evidence="2">Uncharacterized protein</fullName>
    </submittedName>
</protein>
<evidence type="ECO:0000313" key="2">
    <source>
        <dbReference type="EMBL" id="KAL0056845.1"/>
    </source>
</evidence>
<comment type="caution">
    <text evidence="2">The sequence shown here is derived from an EMBL/GenBank/DDBJ whole genome shotgun (WGS) entry which is preliminary data.</text>
</comment>
<dbReference type="Proteomes" id="UP001437256">
    <property type="component" value="Unassembled WGS sequence"/>
</dbReference>